<dbReference type="InterPro" id="IPR003373">
    <property type="entry name" value="Fe2_transport_prot-B"/>
</dbReference>
<keyword evidence="10" id="KW-0406">Ion transport</keyword>
<protein>
    <recommendedName>
        <fullName evidence="13 16">Ferrous iron transport protein B</fullName>
    </recommendedName>
</protein>
<dbReference type="Pfam" id="PF07664">
    <property type="entry name" value="FeoB_C"/>
    <property type="match status" value="1"/>
</dbReference>
<dbReference type="PROSITE" id="PS51711">
    <property type="entry name" value="G_FEOB"/>
    <property type="match status" value="1"/>
</dbReference>
<dbReference type="InterPro" id="IPR011642">
    <property type="entry name" value="Gate_dom"/>
</dbReference>
<evidence type="ECO:0000313" key="18">
    <source>
        <dbReference type="EMBL" id="MZP31230.1"/>
    </source>
</evidence>
<dbReference type="Gene3D" id="3.40.50.300">
    <property type="entry name" value="P-loop containing nucleotide triphosphate hydrolases"/>
    <property type="match status" value="1"/>
</dbReference>
<dbReference type="GO" id="GO:0015093">
    <property type="term" value="F:ferrous iron transmembrane transporter activity"/>
    <property type="evidence" value="ECO:0007669"/>
    <property type="project" value="UniProtKB-UniRule"/>
</dbReference>
<dbReference type="InterPro" id="IPR027417">
    <property type="entry name" value="P-loop_NTPase"/>
</dbReference>
<evidence type="ECO:0000256" key="1">
    <source>
        <dbReference type="ARBA" id="ARBA00003926"/>
    </source>
</evidence>
<feature type="binding site" evidence="15">
    <location>
        <position position="36"/>
    </location>
    <ligand>
        <name>Mg(2+)</name>
        <dbReference type="ChEBI" id="CHEBI:18420"/>
        <label>2</label>
    </ligand>
</feature>
<feature type="binding site" evidence="14">
    <location>
        <begin position="50"/>
        <end position="54"/>
    </location>
    <ligand>
        <name>GTP</name>
        <dbReference type="ChEBI" id="CHEBI:37565"/>
        <label>1</label>
    </ligand>
</feature>
<sequence length="662" mass="71559">MAATCHGAPIKLDIGKGEKKLVLAGNPNVGKSVFFNHLTGMYVDVSNYPGTTLDISHGRYKDWVVMDTPGIYGLSSFNDEERIARDVILQADMVLNIVNALHLERDLFLSLQIIDTGVPVVIAVNMVDEAKRRGIHIDFEGLSRELGVPVVPSVAVKGQGLKEVEKTLADARPGRTGATLAREMDAVAAVTANRGEALLALEGDEGIRQTYRIAAPSRREEIYLERRQRVNEVCQAVVTETTQGANFSVKLGYWMVRPVTGIPILAAVLYFMYQLIGVWVAGDIVGLTEEGIFLAYYEPFVRNLLTPVIDPESAIGTILFGEFGLLTMTITYVFGLLLPLVVAFYLSLSTLEDSGYLPRVAALTDRVLNYLGLNGRAVIPLILGFGCVTLATITTRLLASEREKRIAIFLLGLAIPCSAQLGVITGILAAIEPAFVFMYVLIILSILIGVGMIMDRVIPGRSSDLLIELPPIRLPRMVNVLKKTGIKSYAFVKEALPLFALGSLIISVLSVTGALEALQDALAPLTVGWLGLPKETATVFIMGLVRRDFGAAGLADMTLAPHQAVIALAVITLFVPCIATVLILFKERSKKEALVMWLSTWVIAFLVGGIVAQLYARLEEVYLTVAAFAGLMGMIVGAVLLLAPKKRGDCAGDETCCQAEQA</sequence>
<evidence type="ECO:0000256" key="15">
    <source>
        <dbReference type="PIRSR" id="PIRSR603373-2"/>
    </source>
</evidence>
<dbReference type="GO" id="GO:0005525">
    <property type="term" value="F:GTP binding"/>
    <property type="evidence" value="ECO:0007669"/>
    <property type="project" value="UniProtKB-KW"/>
</dbReference>
<evidence type="ECO:0000313" key="19">
    <source>
        <dbReference type="Proteomes" id="UP000463470"/>
    </source>
</evidence>
<evidence type="ECO:0000256" key="10">
    <source>
        <dbReference type="ARBA" id="ARBA00023065"/>
    </source>
</evidence>
<evidence type="ECO:0000259" key="17">
    <source>
        <dbReference type="PROSITE" id="PS51711"/>
    </source>
</evidence>
<keyword evidence="8 16" id="KW-1133">Transmembrane helix</keyword>
<keyword evidence="11 14" id="KW-0342">GTP-binding</keyword>
<feature type="binding site" evidence="14">
    <location>
        <begin position="67"/>
        <end position="70"/>
    </location>
    <ligand>
        <name>GTP</name>
        <dbReference type="ChEBI" id="CHEBI:37565"/>
        <label>1</label>
    </ligand>
</feature>
<comment type="function">
    <text evidence="1 16">Probable transporter of a GTP-driven Fe(2+) uptake system.</text>
</comment>
<feature type="transmembrane region" description="Helical" evidence="16">
    <location>
        <begin position="251"/>
        <end position="273"/>
    </location>
</feature>
<evidence type="ECO:0000256" key="11">
    <source>
        <dbReference type="ARBA" id="ARBA00023134"/>
    </source>
</evidence>
<dbReference type="PRINTS" id="PR00326">
    <property type="entry name" value="GTP1OBG"/>
</dbReference>
<feature type="transmembrane region" description="Helical" evidence="16">
    <location>
        <begin position="436"/>
        <end position="454"/>
    </location>
</feature>
<gene>
    <name evidence="18" type="primary">feoB</name>
    <name evidence="18" type="ORF">GTO91_16105</name>
</gene>
<dbReference type="PANTHER" id="PTHR43185:SF1">
    <property type="entry name" value="FE(2+) TRANSPORTER FEOB"/>
    <property type="match status" value="1"/>
</dbReference>
<dbReference type="InterPro" id="IPR006073">
    <property type="entry name" value="GTP-bd"/>
</dbReference>
<accession>A0A845L9C5</accession>
<dbReference type="Pfam" id="PF07670">
    <property type="entry name" value="Gate"/>
    <property type="match status" value="2"/>
</dbReference>
<keyword evidence="15" id="KW-0479">Metal-binding</keyword>
<feature type="transmembrane region" description="Helical" evidence="16">
    <location>
        <begin position="323"/>
        <end position="348"/>
    </location>
</feature>
<evidence type="ECO:0000256" key="16">
    <source>
        <dbReference type="RuleBase" id="RU362098"/>
    </source>
</evidence>
<dbReference type="AlphaFoldDB" id="A0A845L9C5"/>
<dbReference type="PANTHER" id="PTHR43185">
    <property type="entry name" value="FERROUS IRON TRANSPORT PROTEIN B"/>
    <property type="match status" value="1"/>
</dbReference>
<evidence type="ECO:0000256" key="4">
    <source>
        <dbReference type="ARBA" id="ARBA00022475"/>
    </source>
</evidence>
<evidence type="ECO:0000256" key="7">
    <source>
        <dbReference type="ARBA" id="ARBA00022741"/>
    </source>
</evidence>
<evidence type="ECO:0000256" key="2">
    <source>
        <dbReference type="ARBA" id="ARBA00004651"/>
    </source>
</evidence>
<evidence type="ECO:0000256" key="8">
    <source>
        <dbReference type="ARBA" id="ARBA00022989"/>
    </source>
</evidence>
<dbReference type="NCBIfam" id="TIGR00437">
    <property type="entry name" value="feoB"/>
    <property type="match status" value="1"/>
</dbReference>
<feature type="transmembrane region" description="Helical" evidence="16">
    <location>
        <begin position="621"/>
        <end position="643"/>
    </location>
</feature>
<dbReference type="CDD" id="cd01879">
    <property type="entry name" value="FeoB"/>
    <property type="match status" value="1"/>
</dbReference>
<feature type="transmembrane region" description="Helical" evidence="16">
    <location>
        <begin position="594"/>
        <end position="615"/>
    </location>
</feature>
<feature type="binding site" evidence="14">
    <location>
        <begin position="125"/>
        <end position="128"/>
    </location>
    <ligand>
        <name>GTP</name>
        <dbReference type="ChEBI" id="CHEBI:37565"/>
        <label>1</label>
    </ligand>
</feature>
<evidence type="ECO:0000256" key="13">
    <source>
        <dbReference type="NCBIfam" id="TIGR00437"/>
    </source>
</evidence>
<keyword evidence="3 16" id="KW-0813">Transport</keyword>
<feature type="domain" description="FeoB-type G" evidence="17">
    <location>
        <begin position="18"/>
        <end position="174"/>
    </location>
</feature>
<keyword evidence="7 14" id="KW-0547">Nucleotide-binding</keyword>
<evidence type="ECO:0000256" key="5">
    <source>
        <dbReference type="ARBA" id="ARBA00022496"/>
    </source>
</evidence>
<comment type="subcellular location">
    <subcellularLocation>
        <location evidence="2 16">Cell membrane</location>
        <topology evidence="2 16">Multi-pass membrane protein</topology>
    </subcellularLocation>
</comment>
<evidence type="ECO:0000256" key="14">
    <source>
        <dbReference type="PIRSR" id="PIRSR603373-1"/>
    </source>
</evidence>
<evidence type="ECO:0000256" key="6">
    <source>
        <dbReference type="ARBA" id="ARBA00022692"/>
    </source>
</evidence>
<feature type="transmembrane region" description="Helical" evidence="16">
    <location>
        <begin position="564"/>
        <end position="585"/>
    </location>
</feature>
<dbReference type="InterPro" id="IPR050860">
    <property type="entry name" value="FeoB_GTPase"/>
</dbReference>
<keyword evidence="6 16" id="KW-0812">Transmembrane</keyword>
<keyword evidence="5 16" id="KW-0410">Iron transport</keyword>
<name>A0A845L9C5_9FIRM</name>
<keyword evidence="9 16" id="KW-0408">Iron</keyword>
<keyword evidence="12 16" id="KW-0472">Membrane</keyword>
<feature type="binding site" evidence="14">
    <location>
        <begin position="25"/>
        <end position="32"/>
    </location>
    <ligand>
        <name>GTP</name>
        <dbReference type="ChEBI" id="CHEBI:37565"/>
        <label>1</label>
    </ligand>
</feature>
<feature type="transmembrane region" description="Helical" evidence="16">
    <location>
        <begin position="377"/>
        <end position="399"/>
    </location>
</feature>
<keyword evidence="4" id="KW-1003">Cell membrane</keyword>
<dbReference type="SUPFAM" id="SSF52540">
    <property type="entry name" value="P-loop containing nucleoside triphosphate hydrolases"/>
    <property type="match status" value="1"/>
</dbReference>
<feature type="transmembrane region" description="Helical" evidence="16">
    <location>
        <begin position="406"/>
        <end position="430"/>
    </location>
</feature>
<keyword evidence="19" id="KW-1185">Reference proteome</keyword>
<dbReference type="Pfam" id="PF02421">
    <property type="entry name" value="FeoB_N"/>
    <property type="match status" value="1"/>
</dbReference>
<dbReference type="InterPro" id="IPR011640">
    <property type="entry name" value="Fe2_transport_prot_B_C"/>
</dbReference>
<evidence type="ECO:0000256" key="9">
    <source>
        <dbReference type="ARBA" id="ARBA00023004"/>
    </source>
</evidence>
<feature type="transmembrane region" description="Helical" evidence="16">
    <location>
        <begin position="495"/>
        <end position="515"/>
    </location>
</feature>
<dbReference type="Proteomes" id="UP000463470">
    <property type="component" value="Unassembled WGS sequence"/>
</dbReference>
<feature type="binding site" evidence="15">
    <location>
        <position position="40"/>
    </location>
    <ligand>
        <name>Mg(2+)</name>
        <dbReference type="ChEBI" id="CHEBI:18420"/>
        <label>2</label>
    </ligand>
</feature>
<dbReference type="OrthoDB" id="9809127at2"/>
<dbReference type="GO" id="GO:0005886">
    <property type="term" value="C:plasma membrane"/>
    <property type="evidence" value="ECO:0007669"/>
    <property type="project" value="UniProtKB-SubCell"/>
</dbReference>
<keyword evidence="15" id="KW-0460">Magnesium</keyword>
<evidence type="ECO:0000256" key="3">
    <source>
        <dbReference type="ARBA" id="ARBA00022448"/>
    </source>
</evidence>
<organism evidence="18 19">
    <name type="scientific">Heliomicrobium undosum</name>
    <dbReference type="NCBI Taxonomy" id="121734"/>
    <lineage>
        <taxon>Bacteria</taxon>
        <taxon>Bacillati</taxon>
        <taxon>Bacillota</taxon>
        <taxon>Clostridia</taxon>
        <taxon>Eubacteriales</taxon>
        <taxon>Heliobacteriaceae</taxon>
        <taxon>Heliomicrobium</taxon>
    </lineage>
</organism>
<comment type="similarity">
    <text evidence="16">Belongs to the TRAFAC class TrmE-Era-EngA-EngB-Septin-like GTPase superfamily. FeoB GTPase (TC 9.A.8) family.</text>
</comment>
<dbReference type="InterPro" id="IPR030389">
    <property type="entry name" value="G_FEOB_dom"/>
</dbReference>
<comment type="caution">
    <text evidence="18">The sequence shown here is derived from an EMBL/GenBank/DDBJ whole genome shotgun (WGS) entry which is preliminary data.</text>
</comment>
<dbReference type="GO" id="GO:0046872">
    <property type="term" value="F:metal ion binding"/>
    <property type="evidence" value="ECO:0007669"/>
    <property type="project" value="UniProtKB-KW"/>
</dbReference>
<evidence type="ECO:0000256" key="12">
    <source>
        <dbReference type="ARBA" id="ARBA00023136"/>
    </source>
</evidence>
<feature type="binding site" evidence="15">
    <location>
        <position position="39"/>
    </location>
    <ligand>
        <name>Mg(2+)</name>
        <dbReference type="ChEBI" id="CHEBI:18420"/>
        <label>2</label>
    </ligand>
</feature>
<dbReference type="RefSeq" id="WP_161259751.1">
    <property type="nucleotide sequence ID" value="NZ_WXEY01000029.1"/>
</dbReference>
<proteinExistence type="inferred from homology"/>
<dbReference type="EMBL" id="WXEY01000029">
    <property type="protein sequence ID" value="MZP31230.1"/>
    <property type="molecule type" value="Genomic_DNA"/>
</dbReference>
<reference evidence="18 19" key="1">
    <citation type="submission" date="2020-01" db="EMBL/GenBank/DDBJ databases">
        <title>Whole-genome sequence of Heliobacterium undosum DSM 13378.</title>
        <authorList>
            <person name="Kyndt J.A."/>
            <person name="Meyer T.E."/>
        </authorList>
    </citation>
    <scope>NUCLEOTIDE SEQUENCE [LARGE SCALE GENOMIC DNA]</scope>
    <source>
        <strain evidence="18 19">DSM 13378</strain>
    </source>
</reference>